<reference evidence="2 3" key="1">
    <citation type="submission" date="2020-10" db="EMBL/GenBank/DDBJ databases">
        <title>Wide distribution of Phycisphaera-like planctomycetes from WD2101 soil group in peatlands and genome analysis of the first cultivated representative.</title>
        <authorList>
            <person name="Dedysh S.N."/>
            <person name="Beletsky A.V."/>
            <person name="Ivanova A."/>
            <person name="Kulichevskaya I.S."/>
            <person name="Suzina N.E."/>
            <person name="Philippov D.A."/>
            <person name="Rakitin A.L."/>
            <person name="Mardanov A.V."/>
            <person name="Ravin N.V."/>
        </authorList>
    </citation>
    <scope>NUCLEOTIDE SEQUENCE [LARGE SCALE GENOMIC DNA]</scope>
    <source>
        <strain evidence="2 3">M1803</strain>
    </source>
</reference>
<organism evidence="2 3">
    <name type="scientific">Humisphaera borealis</name>
    <dbReference type="NCBI Taxonomy" id="2807512"/>
    <lineage>
        <taxon>Bacteria</taxon>
        <taxon>Pseudomonadati</taxon>
        <taxon>Planctomycetota</taxon>
        <taxon>Phycisphaerae</taxon>
        <taxon>Tepidisphaerales</taxon>
        <taxon>Tepidisphaeraceae</taxon>
        <taxon>Humisphaera</taxon>
    </lineage>
</organism>
<sequence>MSSDTGGASLFWTSDEPEIAAARSEAASGRLLEAEAILRRLPGSIAAQEGLQVLRWIRRDYGLDEGQIVAKLRESIPDVTAADLARWRTEGVLQHRVIDGRQAYFRAEPANLFRFCEEAKRRKVLPADSPGGWTLEQHLERVIAQVEATGKASVVPIRQEVDLELTVPPGTPGLVAGAIVRAWLPFPQEYRQQQAVRLVSSSPAVAFVAPTATPQRSVYLEHRVRSADEPVRFAATMAFTTSAYCPLLAKTSARDDRPTEADLTERRPHVVFSQPIRAATADAVGAEREPLERARRIFRWVCANIAYNAEEDYGIVPSLVERAISRRRGDCGVQALLFIAMCRCAGVPARWQSGWQTQRVRWNMHDWCECYVEPCGWIPVDPSYGLRASDDLRIREFFFGGMDAYRLIVNVDYGRPLVPAKPSLRSEPLDFQRGEIEIDGNNLYFDQWNSKFRPRWLDEEP</sequence>
<dbReference type="AlphaFoldDB" id="A0A7M2WRH4"/>
<dbReference type="Proteomes" id="UP000593765">
    <property type="component" value="Chromosome"/>
</dbReference>
<name>A0A7M2WRH4_9BACT</name>
<feature type="domain" description="Transglutaminase-like" evidence="1">
    <location>
        <begin position="323"/>
        <end position="384"/>
    </location>
</feature>
<dbReference type="KEGG" id="hbs:IPV69_17645"/>
<evidence type="ECO:0000313" key="2">
    <source>
        <dbReference type="EMBL" id="QOV88076.1"/>
    </source>
</evidence>
<dbReference type="EMBL" id="CP063458">
    <property type="protein sequence ID" value="QOV88076.1"/>
    <property type="molecule type" value="Genomic_DNA"/>
</dbReference>
<dbReference type="SUPFAM" id="SSF54001">
    <property type="entry name" value="Cysteine proteinases"/>
    <property type="match status" value="1"/>
</dbReference>
<proteinExistence type="predicted"/>
<dbReference type="InterPro" id="IPR002931">
    <property type="entry name" value="Transglutaminase-like"/>
</dbReference>
<dbReference type="SMART" id="SM00460">
    <property type="entry name" value="TGc"/>
    <property type="match status" value="1"/>
</dbReference>
<accession>A0A7M2WRH4</accession>
<evidence type="ECO:0000313" key="3">
    <source>
        <dbReference type="Proteomes" id="UP000593765"/>
    </source>
</evidence>
<protein>
    <submittedName>
        <fullName evidence="2">Transglutaminase domain-containing protein</fullName>
    </submittedName>
</protein>
<evidence type="ECO:0000259" key="1">
    <source>
        <dbReference type="SMART" id="SM00460"/>
    </source>
</evidence>
<gene>
    <name evidence="2" type="ORF">IPV69_17645</name>
</gene>
<dbReference type="Pfam" id="PF01841">
    <property type="entry name" value="Transglut_core"/>
    <property type="match status" value="1"/>
</dbReference>
<keyword evidence="3" id="KW-1185">Reference proteome</keyword>
<dbReference type="PANTHER" id="PTHR38339">
    <property type="entry name" value="TRANSGLUTAMINASE DOMAIN PROTEIN"/>
    <property type="match status" value="1"/>
</dbReference>
<dbReference type="Gene3D" id="3.10.620.30">
    <property type="match status" value="1"/>
</dbReference>
<dbReference type="InterPro" id="IPR038765">
    <property type="entry name" value="Papain-like_cys_pep_sf"/>
</dbReference>
<dbReference type="RefSeq" id="WP_206291043.1">
    <property type="nucleotide sequence ID" value="NZ_CP063458.1"/>
</dbReference>
<dbReference type="PANTHER" id="PTHR38339:SF1">
    <property type="entry name" value="TRANSGLUTAMINASE-LIKE DOMAIN-CONTAINING PROTEIN"/>
    <property type="match status" value="1"/>
</dbReference>